<keyword evidence="2" id="KW-1185">Reference proteome</keyword>
<sequence>MFRSSGGSDSNDTAVITEKDQSHQETPSDIDPKDPKANEAAKIIQQAYRINKLTGDGLIIKERSIHSDKDDSNTVARKHHEHQDSCNKQQQDMSSQ</sequence>
<dbReference type="AlphaFoldDB" id="A0A915PFX2"/>
<evidence type="ECO:0000313" key="2">
    <source>
        <dbReference type="Proteomes" id="UP000887581"/>
    </source>
</evidence>
<name>A0A915PFX2_9BILA</name>
<feature type="compositionally biased region" description="Polar residues" evidence="1">
    <location>
        <begin position="1"/>
        <end position="14"/>
    </location>
</feature>
<feature type="region of interest" description="Disordered" evidence="1">
    <location>
        <begin position="62"/>
        <end position="96"/>
    </location>
</feature>
<dbReference type="Proteomes" id="UP000887581">
    <property type="component" value="Unplaced"/>
</dbReference>
<feature type="compositionally biased region" description="Polar residues" evidence="1">
    <location>
        <begin position="86"/>
        <end position="96"/>
    </location>
</feature>
<feature type="compositionally biased region" description="Basic and acidic residues" evidence="1">
    <location>
        <begin position="62"/>
        <end position="72"/>
    </location>
</feature>
<protein>
    <submittedName>
        <fullName evidence="3">SMP domain-containing protein</fullName>
    </submittedName>
</protein>
<reference evidence="3" key="1">
    <citation type="submission" date="2022-11" db="UniProtKB">
        <authorList>
            <consortium name="WormBaseParasite"/>
        </authorList>
    </citation>
    <scope>IDENTIFICATION</scope>
</reference>
<evidence type="ECO:0000313" key="3">
    <source>
        <dbReference type="WBParaSite" id="sdigi.contig139.g5103.t1"/>
    </source>
</evidence>
<organism evidence="2 3">
    <name type="scientific">Setaria digitata</name>
    <dbReference type="NCBI Taxonomy" id="48799"/>
    <lineage>
        <taxon>Eukaryota</taxon>
        <taxon>Metazoa</taxon>
        <taxon>Ecdysozoa</taxon>
        <taxon>Nematoda</taxon>
        <taxon>Chromadorea</taxon>
        <taxon>Rhabditida</taxon>
        <taxon>Spirurina</taxon>
        <taxon>Spiruromorpha</taxon>
        <taxon>Filarioidea</taxon>
        <taxon>Setariidae</taxon>
        <taxon>Setaria</taxon>
    </lineage>
</organism>
<feature type="region of interest" description="Disordered" evidence="1">
    <location>
        <begin position="1"/>
        <end position="37"/>
    </location>
</feature>
<evidence type="ECO:0000256" key="1">
    <source>
        <dbReference type="SAM" id="MobiDB-lite"/>
    </source>
</evidence>
<accession>A0A915PFX2</accession>
<dbReference type="WBParaSite" id="sdigi.contig139.g5103.t1">
    <property type="protein sequence ID" value="sdigi.contig139.g5103.t1"/>
    <property type="gene ID" value="sdigi.contig139.g5103"/>
</dbReference>
<proteinExistence type="predicted"/>